<name>A0A067SFL4_GALM3</name>
<dbReference type="Proteomes" id="UP000027222">
    <property type="component" value="Unassembled WGS sequence"/>
</dbReference>
<organism evidence="1 2">
    <name type="scientific">Galerina marginata (strain CBS 339.88)</name>
    <dbReference type="NCBI Taxonomy" id="685588"/>
    <lineage>
        <taxon>Eukaryota</taxon>
        <taxon>Fungi</taxon>
        <taxon>Dikarya</taxon>
        <taxon>Basidiomycota</taxon>
        <taxon>Agaricomycotina</taxon>
        <taxon>Agaricomycetes</taxon>
        <taxon>Agaricomycetidae</taxon>
        <taxon>Agaricales</taxon>
        <taxon>Agaricineae</taxon>
        <taxon>Strophariaceae</taxon>
        <taxon>Galerina</taxon>
    </lineage>
</organism>
<proteinExistence type="predicted"/>
<protein>
    <submittedName>
        <fullName evidence="1">Uncharacterized protein</fullName>
    </submittedName>
</protein>
<keyword evidence="2" id="KW-1185">Reference proteome</keyword>
<dbReference type="EMBL" id="KL142442">
    <property type="protein sequence ID" value="KDR65538.1"/>
    <property type="molecule type" value="Genomic_DNA"/>
</dbReference>
<accession>A0A067SFL4</accession>
<sequence length="124" mass="14216">MTAVVLRYHYPPRPHIGGTVNLKTRADVTQGTSAEPASQEINRRRLACRRYYERHKDKLQVKARERAAHAKKQRQLCETPAESAARKLRHREAAARHRENKRLRQLALVTKNACARDASVQIGT</sequence>
<dbReference type="AlphaFoldDB" id="A0A067SFL4"/>
<evidence type="ECO:0000313" key="1">
    <source>
        <dbReference type="EMBL" id="KDR65538.1"/>
    </source>
</evidence>
<evidence type="ECO:0000313" key="2">
    <source>
        <dbReference type="Proteomes" id="UP000027222"/>
    </source>
</evidence>
<gene>
    <name evidence="1" type="ORF">GALMADRAFT_148608</name>
</gene>
<dbReference type="HOGENOM" id="CLU_163510_0_0_1"/>
<reference evidence="2" key="1">
    <citation type="journal article" date="2014" name="Proc. Natl. Acad. Sci. U.S.A.">
        <title>Extensive sampling of basidiomycete genomes demonstrates inadequacy of the white-rot/brown-rot paradigm for wood decay fungi.</title>
        <authorList>
            <person name="Riley R."/>
            <person name="Salamov A.A."/>
            <person name="Brown D.W."/>
            <person name="Nagy L.G."/>
            <person name="Floudas D."/>
            <person name="Held B.W."/>
            <person name="Levasseur A."/>
            <person name="Lombard V."/>
            <person name="Morin E."/>
            <person name="Otillar R."/>
            <person name="Lindquist E.A."/>
            <person name="Sun H."/>
            <person name="LaButti K.M."/>
            <person name="Schmutz J."/>
            <person name="Jabbour D."/>
            <person name="Luo H."/>
            <person name="Baker S.E."/>
            <person name="Pisabarro A.G."/>
            <person name="Walton J.D."/>
            <person name="Blanchette R.A."/>
            <person name="Henrissat B."/>
            <person name="Martin F."/>
            <person name="Cullen D."/>
            <person name="Hibbett D.S."/>
            <person name="Grigoriev I.V."/>
        </authorList>
    </citation>
    <scope>NUCLEOTIDE SEQUENCE [LARGE SCALE GENOMIC DNA]</scope>
    <source>
        <strain evidence="2">CBS 339.88</strain>
    </source>
</reference>